<keyword evidence="4" id="KW-0614">Plasmid</keyword>
<dbReference type="Gene3D" id="3.30.70.270">
    <property type="match status" value="1"/>
</dbReference>
<dbReference type="AlphaFoldDB" id="A0AAF1KT81"/>
<dbReference type="EC" id="2.7.7.65" evidence="1"/>
<gene>
    <name evidence="4" type="ORF">PR017_24835</name>
</gene>
<dbReference type="PANTHER" id="PTHR45138:SF9">
    <property type="entry name" value="DIGUANYLATE CYCLASE DGCM-RELATED"/>
    <property type="match status" value="1"/>
</dbReference>
<reference evidence="5" key="2">
    <citation type="journal article" date="2023" name="MicrobiologyOpen">
        <title>Genomics of the tumorigenes clade of the family Rhizobiaceae and description of Rhizobium rhododendri sp. nov.</title>
        <authorList>
            <person name="Kuzmanovic N."/>
            <person name="diCenzo G.C."/>
            <person name="Bunk B."/>
            <person name="Sproeer C."/>
            <person name="Fruehling A."/>
            <person name="Neumann-Schaal M."/>
            <person name="Overmann J."/>
            <person name="Smalla K."/>
        </authorList>
    </citation>
    <scope>NUCLEOTIDE SEQUENCE [LARGE SCALE GENOMIC DNA]</scope>
    <source>
        <strain evidence="5">1078</strain>
        <plasmid evidence="5">unnamed1</plasmid>
    </source>
</reference>
<feature type="domain" description="GGDEF" evidence="3">
    <location>
        <begin position="298"/>
        <end position="431"/>
    </location>
</feature>
<dbReference type="PANTHER" id="PTHR45138">
    <property type="entry name" value="REGULATORY COMPONENTS OF SENSORY TRANSDUCTION SYSTEM"/>
    <property type="match status" value="1"/>
</dbReference>
<protein>
    <recommendedName>
        <fullName evidence="1">diguanylate cyclase</fullName>
        <ecNumber evidence="1">2.7.7.65</ecNumber>
    </recommendedName>
</protein>
<dbReference type="FunFam" id="3.30.70.270:FF:000001">
    <property type="entry name" value="Diguanylate cyclase domain protein"/>
    <property type="match status" value="1"/>
</dbReference>
<dbReference type="InterPro" id="IPR000160">
    <property type="entry name" value="GGDEF_dom"/>
</dbReference>
<evidence type="ECO:0000313" key="4">
    <source>
        <dbReference type="EMBL" id="WFR98543.1"/>
    </source>
</evidence>
<dbReference type="NCBIfam" id="TIGR00254">
    <property type="entry name" value="GGDEF"/>
    <property type="match status" value="1"/>
</dbReference>
<reference evidence="4 5" key="1">
    <citation type="journal article" date="2018" name="Sci. Rep.">
        <title>Rhizobium tumorigenes sp. nov., a novel plant tumorigenic bacterium isolated from cane gall tumors on thornless blackberry.</title>
        <authorList>
            <person name="Kuzmanovi N."/>
            <person name="Smalla K."/>
            <person name="Gronow S."/>
            <person name="PuBawska J."/>
        </authorList>
    </citation>
    <scope>NUCLEOTIDE SEQUENCE [LARGE SCALE GENOMIC DNA]</scope>
    <source>
        <strain evidence="4 5">1078</strain>
    </source>
</reference>
<proteinExistence type="predicted"/>
<dbReference type="InterPro" id="IPR050469">
    <property type="entry name" value="Diguanylate_Cyclase"/>
</dbReference>
<dbReference type="GO" id="GO:0052621">
    <property type="term" value="F:diguanylate cyclase activity"/>
    <property type="evidence" value="ECO:0007669"/>
    <property type="project" value="UniProtKB-EC"/>
</dbReference>
<dbReference type="Gene3D" id="3.30.450.20">
    <property type="entry name" value="PAS domain"/>
    <property type="match status" value="2"/>
</dbReference>
<dbReference type="CDD" id="cd01949">
    <property type="entry name" value="GGDEF"/>
    <property type="match status" value="1"/>
</dbReference>
<dbReference type="PROSITE" id="PS50887">
    <property type="entry name" value="GGDEF"/>
    <property type="match status" value="1"/>
</dbReference>
<organism evidence="4 5">
    <name type="scientific">Rhizobium tumorigenes</name>
    <dbReference type="NCBI Taxonomy" id="2041385"/>
    <lineage>
        <taxon>Bacteria</taxon>
        <taxon>Pseudomonadati</taxon>
        <taxon>Pseudomonadota</taxon>
        <taxon>Alphaproteobacteria</taxon>
        <taxon>Hyphomicrobiales</taxon>
        <taxon>Rhizobiaceae</taxon>
        <taxon>Rhizobium/Agrobacterium group</taxon>
        <taxon>Rhizobium</taxon>
    </lineage>
</organism>
<dbReference type="CDD" id="cd00130">
    <property type="entry name" value="PAS"/>
    <property type="match status" value="1"/>
</dbReference>
<geneLocation type="plasmid" evidence="4 5">
    <name>unnamed1</name>
</geneLocation>
<accession>A0AAF1KT81</accession>
<dbReference type="InterPro" id="IPR000014">
    <property type="entry name" value="PAS"/>
</dbReference>
<dbReference type="InterPro" id="IPR035965">
    <property type="entry name" value="PAS-like_dom_sf"/>
</dbReference>
<dbReference type="KEGG" id="rtu:PR017_24835"/>
<dbReference type="NCBIfam" id="TIGR00229">
    <property type="entry name" value="sensory_box"/>
    <property type="match status" value="1"/>
</dbReference>
<name>A0AAF1KT81_9HYPH</name>
<comment type="catalytic activity">
    <reaction evidence="2">
        <text>2 GTP = 3',3'-c-di-GMP + 2 diphosphate</text>
        <dbReference type="Rhea" id="RHEA:24898"/>
        <dbReference type="ChEBI" id="CHEBI:33019"/>
        <dbReference type="ChEBI" id="CHEBI:37565"/>
        <dbReference type="ChEBI" id="CHEBI:58805"/>
        <dbReference type="EC" id="2.7.7.65"/>
    </reaction>
</comment>
<evidence type="ECO:0000259" key="3">
    <source>
        <dbReference type="PROSITE" id="PS50887"/>
    </source>
</evidence>
<sequence>MEQSQEIEYEKLLQFVYACPVGLVDMARDGAINLMNPLAMKLVMPLATDGIMTNLLTVFENTAPELRSLIQDFTARRGTICENHRIYAGPIAADKPDEQRILNCTIVKLKDERYVVTLTDVSLQVRQERRLREAETWFGSLLEGVKDFGVASLGTDGVIGAVNSTLLEQTGFDAFELEGMPIGDLVEPQPGGQGAYMDRRLEHARRDGWHIDEGWGLRRDGERYWCQSLIAVCADKTGDSDASIQGYTVIMRKVERRDTDMLELKRLLRTDHLTGAYNRGAFFEAAEKEYVLSRGSGRPFAILMFDIDHFKLINDSYGHSVGDDVLRSVADACQAMMRPGDTFARIGGEEFTILLPDTSLEKSVEIAERVRIAISSVPVKVGEARLKVTASFGCAAGPLSVGSAAALLAAADGALYRAKRGGRNRTESAPVKIVVA</sequence>
<evidence type="ECO:0000313" key="5">
    <source>
        <dbReference type="Proteomes" id="UP000249499"/>
    </source>
</evidence>
<evidence type="ECO:0000256" key="2">
    <source>
        <dbReference type="ARBA" id="ARBA00034247"/>
    </source>
</evidence>
<evidence type="ECO:0000256" key="1">
    <source>
        <dbReference type="ARBA" id="ARBA00012528"/>
    </source>
</evidence>
<dbReference type="InterPro" id="IPR029787">
    <property type="entry name" value="Nucleotide_cyclase"/>
</dbReference>
<dbReference type="SUPFAM" id="SSF55073">
    <property type="entry name" value="Nucleotide cyclase"/>
    <property type="match status" value="1"/>
</dbReference>
<dbReference type="Pfam" id="PF00990">
    <property type="entry name" value="GGDEF"/>
    <property type="match status" value="1"/>
</dbReference>
<dbReference type="Proteomes" id="UP000249499">
    <property type="component" value="Plasmid unnamed1"/>
</dbReference>
<dbReference type="RefSeq" id="WP_111221531.1">
    <property type="nucleotide sequence ID" value="NZ_CP117258.1"/>
</dbReference>
<dbReference type="InterPro" id="IPR043128">
    <property type="entry name" value="Rev_trsase/Diguanyl_cyclase"/>
</dbReference>
<dbReference type="SMART" id="SM00267">
    <property type="entry name" value="GGDEF"/>
    <property type="match status" value="1"/>
</dbReference>
<dbReference type="EMBL" id="CP117258">
    <property type="protein sequence ID" value="WFR98543.1"/>
    <property type="molecule type" value="Genomic_DNA"/>
</dbReference>
<keyword evidence="5" id="KW-1185">Reference proteome</keyword>
<dbReference type="SUPFAM" id="SSF55785">
    <property type="entry name" value="PYP-like sensor domain (PAS domain)"/>
    <property type="match status" value="1"/>
</dbReference>